<dbReference type="SMART" id="SM00448">
    <property type="entry name" value="REC"/>
    <property type="match status" value="1"/>
</dbReference>
<evidence type="ECO:0000313" key="4">
    <source>
        <dbReference type="EMBL" id="MCH5600470.1"/>
    </source>
</evidence>
<dbReference type="InterPro" id="IPR011006">
    <property type="entry name" value="CheY-like_superfamily"/>
</dbReference>
<feature type="modified residue" description="4-aspartylphosphate" evidence="1">
    <location>
        <position position="57"/>
    </location>
</feature>
<evidence type="ECO:0000313" key="5">
    <source>
        <dbReference type="Proteomes" id="UP001202248"/>
    </source>
</evidence>
<dbReference type="EMBL" id="JAKWBL010000004">
    <property type="protein sequence ID" value="MCH5600470.1"/>
    <property type="molecule type" value="Genomic_DNA"/>
</dbReference>
<reference evidence="4 5" key="1">
    <citation type="submission" date="2022-02" db="EMBL/GenBank/DDBJ databases">
        <authorList>
            <person name="Min J."/>
        </authorList>
    </citation>
    <scope>NUCLEOTIDE SEQUENCE [LARGE SCALE GENOMIC DNA]</scope>
    <source>
        <strain evidence="4 5">GR10-1</strain>
    </source>
</reference>
<protein>
    <submittedName>
        <fullName evidence="4">LytTR family DNA-binding domain-containing protein</fullName>
    </submittedName>
</protein>
<organism evidence="4 5">
    <name type="scientific">Niabella ginsengisoli</name>
    <dbReference type="NCBI Taxonomy" id="522298"/>
    <lineage>
        <taxon>Bacteria</taxon>
        <taxon>Pseudomonadati</taxon>
        <taxon>Bacteroidota</taxon>
        <taxon>Chitinophagia</taxon>
        <taxon>Chitinophagales</taxon>
        <taxon>Chitinophagaceae</taxon>
        <taxon>Niabella</taxon>
    </lineage>
</organism>
<name>A0ABS9SQ52_9BACT</name>
<comment type="caution">
    <text evidence="4">The sequence shown here is derived from an EMBL/GenBank/DDBJ whole genome shotgun (WGS) entry which is preliminary data.</text>
</comment>
<proteinExistence type="predicted"/>
<dbReference type="GO" id="GO:0003677">
    <property type="term" value="F:DNA binding"/>
    <property type="evidence" value="ECO:0007669"/>
    <property type="project" value="UniProtKB-KW"/>
</dbReference>
<feature type="domain" description="Response regulatory" evidence="2">
    <location>
        <begin position="6"/>
        <end position="117"/>
    </location>
</feature>
<feature type="domain" description="HTH LytTR-type" evidence="3">
    <location>
        <begin position="135"/>
        <end position="207"/>
    </location>
</feature>
<dbReference type="Gene3D" id="2.40.50.1020">
    <property type="entry name" value="LytTr DNA-binding domain"/>
    <property type="match status" value="1"/>
</dbReference>
<accession>A0ABS9SQ52</accession>
<evidence type="ECO:0000259" key="3">
    <source>
        <dbReference type="PROSITE" id="PS50930"/>
    </source>
</evidence>
<evidence type="ECO:0000259" key="2">
    <source>
        <dbReference type="PROSITE" id="PS50110"/>
    </source>
</evidence>
<dbReference type="SMART" id="SM00850">
    <property type="entry name" value="LytTR"/>
    <property type="match status" value="1"/>
</dbReference>
<dbReference type="Pfam" id="PF00072">
    <property type="entry name" value="Response_reg"/>
    <property type="match status" value="1"/>
</dbReference>
<dbReference type="PANTHER" id="PTHR37299">
    <property type="entry name" value="TRANSCRIPTIONAL REGULATOR-RELATED"/>
    <property type="match status" value="1"/>
</dbReference>
<dbReference type="PROSITE" id="PS50110">
    <property type="entry name" value="RESPONSE_REGULATORY"/>
    <property type="match status" value="1"/>
</dbReference>
<dbReference type="RefSeq" id="WP_240832667.1">
    <property type="nucleotide sequence ID" value="NZ_JAKWBL010000004.1"/>
</dbReference>
<dbReference type="SUPFAM" id="SSF52172">
    <property type="entry name" value="CheY-like"/>
    <property type="match status" value="1"/>
</dbReference>
<sequence length="235" mass="26900">MDRPINCLIVDDNKVARMLLQQILIKIEGINILGEFDDPLKAKTYIENNAIDILFLDIEMPGLTGLELLRMLPQRPLTILTTGKPAYAVEAFELNVVDYIVKPFSLARVMQSVERAKELLVSENVKIGKDESSDFVFVKDNRVIRKLNMNDILWIEAKGDYIKVYVPQKSYVIHGSLKAIEDKLPSQKFMRIHRSYTIALDKIDYIEDRIVYVHGQPIPISESNKDGLLKSLQLL</sequence>
<keyword evidence="1" id="KW-0597">Phosphoprotein</keyword>
<dbReference type="InterPro" id="IPR046947">
    <property type="entry name" value="LytR-like"/>
</dbReference>
<dbReference type="Pfam" id="PF04397">
    <property type="entry name" value="LytTR"/>
    <property type="match status" value="1"/>
</dbReference>
<dbReference type="InterPro" id="IPR007492">
    <property type="entry name" value="LytTR_DNA-bd_dom"/>
</dbReference>
<gene>
    <name evidence="4" type="ORF">MKP09_22405</name>
</gene>
<dbReference type="InterPro" id="IPR001789">
    <property type="entry name" value="Sig_transdc_resp-reg_receiver"/>
</dbReference>
<keyword evidence="5" id="KW-1185">Reference proteome</keyword>
<keyword evidence="4" id="KW-0238">DNA-binding</keyword>
<dbReference type="PANTHER" id="PTHR37299:SF1">
    <property type="entry name" value="STAGE 0 SPORULATION PROTEIN A HOMOLOG"/>
    <property type="match status" value="1"/>
</dbReference>
<evidence type="ECO:0000256" key="1">
    <source>
        <dbReference type="PROSITE-ProRule" id="PRU00169"/>
    </source>
</evidence>
<dbReference type="Proteomes" id="UP001202248">
    <property type="component" value="Unassembled WGS sequence"/>
</dbReference>
<dbReference type="Gene3D" id="3.40.50.2300">
    <property type="match status" value="1"/>
</dbReference>
<dbReference type="PROSITE" id="PS50930">
    <property type="entry name" value="HTH_LYTTR"/>
    <property type="match status" value="1"/>
</dbReference>